<sequence length="163" mass="17284">MNVKAGRKAPTIKLVEEVCSGSFDISSICKQTLLSDPRTSATHNLLSLAKIGLELAITNSTGTRDQIKDMLKNNPNPGKMRTALESCANAYEGIVSSFEGALNELSQGEMQGANYDAFITSDGADYCDKALALAGAKVDSISTANQITINFSKIGYLVTAPLM</sequence>
<dbReference type="GO" id="GO:0004857">
    <property type="term" value="F:enzyme inhibitor activity"/>
    <property type="evidence" value="ECO:0007669"/>
    <property type="project" value="InterPro"/>
</dbReference>
<dbReference type="EMBL" id="JAAARO010000004">
    <property type="protein sequence ID" value="KAF5749226.1"/>
    <property type="molecule type" value="Genomic_DNA"/>
</dbReference>
<dbReference type="InParanoid" id="A0A7J7DSX3"/>
<dbReference type="AlphaFoldDB" id="A0A7J7DSX3"/>
<dbReference type="Pfam" id="PF04043">
    <property type="entry name" value="PMEI"/>
    <property type="match status" value="1"/>
</dbReference>
<dbReference type="SMART" id="SM00856">
    <property type="entry name" value="PMEI"/>
    <property type="match status" value="1"/>
</dbReference>
<comment type="caution">
    <text evidence="2">The sequence shown here is derived from an EMBL/GenBank/DDBJ whole genome shotgun (WGS) entry which is preliminary data.</text>
</comment>
<evidence type="ECO:0000259" key="1">
    <source>
        <dbReference type="SMART" id="SM00856"/>
    </source>
</evidence>
<dbReference type="InterPro" id="IPR034088">
    <property type="entry name" value="Pla_a_1-like"/>
</dbReference>
<dbReference type="InterPro" id="IPR035513">
    <property type="entry name" value="Invertase/methylesterase_inhib"/>
</dbReference>
<name>A0A7J7DSX3_TRIWF</name>
<dbReference type="InterPro" id="IPR006501">
    <property type="entry name" value="Pectinesterase_inhib_dom"/>
</dbReference>
<protein>
    <submittedName>
        <fullName evidence="2">Putative invertase inhibitor</fullName>
    </submittedName>
</protein>
<dbReference type="Gene3D" id="1.20.140.40">
    <property type="entry name" value="Invertase/pectin methylesterase inhibitor family protein"/>
    <property type="match status" value="1"/>
</dbReference>
<dbReference type="PANTHER" id="PTHR31890">
    <property type="entry name" value="PLANT INVERTASE/PECTIN METHYLESTERASE INHIBITOR SUPERFAMILY PROTEIN"/>
    <property type="match status" value="1"/>
</dbReference>
<dbReference type="PANTHER" id="PTHR31890:SF9">
    <property type="entry name" value="PLANT INVERTASE_PECTIN METHYLESTERASE INHIBITOR SUPERFAMILY PROTEIN"/>
    <property type="match status" value="1"/>
</dbReference>
<dbReference type="NCBIfam" id="TIGR01614">
    <property type="entry name" value="PME_inhib"/>
    <property type="match status" value="1"/>
</dbReference>
<dbReference type="SUPFAM" id="SSF101148">
    <property type="entry name" value="Plant invertase/pectin methylesterase inhibitor"/>
    <property type="match status" value="1"/>
</dbReference>
<reference evidence="2 3" key="1">
    <citation type="journal article" date="2020" name="Nat. Commun.">
        <title>Genome of Tripterygium wilfordii and identification of cytochrome P450 involved in triptolide biosynthesis.</title>
        <authorList>
            <person name="Tu L."/>
            <person name="Su P."/>
            <person name="Zhang Z."/>
            <person name="Gao L."/>
            <person name="Wang J."/>
            <person name="Hu T."/>
            <person name="Zhou J."/>
            <person name="Zhang Y."/>
            <person name="Zhao Y."/>
            <person name="Liu Y."/>
            <person name="Song Y."/>
            <person name="Tong Y."/>
            <person name="Lu Y."/>
            <person name="Yang J."/>
            <person name="Xu C."/>
            <person name="Jia M."/>
            <person name="Peters R.J."/>
            <person name="Huang L."/>
            <person name="Gao W."/>
        </authorList>
    </citation>
    <scope>NUCLEOTIDE SEQUENCE [LARGE SCALE GENOMIC DNA]</scope>
    <source>
        <strain evidence="3">cv. XIE 37</strain>
        <tissue evidence="2">Leaf</tissue>
    </source>
</reference>
<evidence type="ECO:0000313" key="2">
    <source>
        <dbReference type="EMBL" id="KAF5749226.1"/>
    </source>
</evidence>
<gene>
    <name evidence="2" type="ORF">HS088_TW04G01190</name>
</gene>
<keyword evidence="3" id="KW-1185">Reference proteome</keyword>
<feature type="domain" description="Pectinesterase inhibitor" evidence="1">
    <location>
        <begin position="10"/>
        <end position="158"/>
    </location>
</feature>
<evidence type="ECO:0000313" key="3">
    <source>
        <dbReference type="Proteomes" id="UP000593562"/>
    </source>
</evidence>
<dbReference type="CDD" id="cd15795">
    <property type="entry name" value="PMEI-Pla_a_1_like"/>
    <property type="match status" value="1"/>
</dbReference>
<proteinExistence type="predicted"/>
<organism evidence="2 3">
    <name type="scientific">Tripterygium wilfordii</name>
    <name type="common">Thunder God vine</name>
    <dbReference type="NCBI Taxonomy" id="458696"/>
    <lineage>
        <taxon>Eukaryota</taxon>
        <taxon>Viridiplantae</taxon>
        <taxon>Streptophyta</taxon>
        <taxon>Embryophyta</taxon>
        <taxon>Tracheophyta</taxon>
        <taxon>Spermatophyta</taxon>
        <taxon>Magnoliopsida</taxon>
        <taxon>eudicotyledons</taxon>
        <taxon>Gunneridae</taxon>
        <taxon>Pentapetalae</taxon>
        <taxon>rosids</taxon>
        <taxon>fabids</taxon>
        <taxon>Celastrales</taxon>
        <taxon>Celastraceae</taxon>
        <taxon>Tripterygium</taxon>
    </lineage>
</organism>
<dbReference type="Proteomes" id="UP000593562">
    <property type="component" value="Unassembled WGS sequence"/>
</dbReference>
<accession>A0A7J7DSX3</accession>